<comment type="similarity">
    <text evidence="5">Belongs to the YicC/YloC family.</text>
</comment>
<name>A0A2N5Y514_9GAMM</name>
<keyword evidence="4" id="KW-0378">Hydrolase</keyword>
<evidence type="ECO:0000313" key="8">
    <source>
        <dbReference type="EMBL" id="PLW83487.1"/>
    </source>
</evidence>
<dbReference type="GO" id="GO:0016787">
    <property type="term" value="F:hydrolase activity"/>
    <property type="evidence" value="ECO:0007669"/>
    <property type="project" value="UniProtKB-KW"/>
</dbReference>
<evidence type="ECO:0000256" key="4">
    <source>
        <dbReference type="ARBA" id="ARBA00022801"/>
    </source>
</evidence>
<dbReference type="InterPro" id="IPR013527">
    <property type="entry name" value="YicC-like_N"/>
</dbReference>
<dbReference type="InterPro" id="IPR005229">
    <property type="entry name" value="YicC/YloC-like"/>
</dbReference>
<evidence type="ECO:0000313" key="9">
    <source>
        <dbReference type="Proteomes" id="UP000234845"/>
    </source>
</evidence>
<proteinExistence type="inferred from homology"/>
<dbReference type="AlphaFoldDB" id="A0A2N5Y514"/>
<evidence type="ECO:0000256" key="3">
    <source>
        <dbReference type="ARBA" id="ARBA00022759"/>
    </source>
</evidence>
<evidence type="ECO:0000259" key="7">
    <source>
        <dbReference type="Pfam" id="PF08340"/>
    </source>
</evidence>
<accession>A0A2N5Y514</accession>
<dbReference type="Pfam" id="PF08340">
    <property type="entry name" value="YicC-like_C"/>
    <property type="match status" value="1"/>
</dbReference>
<comment type="caution">
    <text evidence="8">The sequence shown here is derived from an EMBL/GenBank/DDBJ whole genome shotgun (WGS) entry which is preliminary data.</text>
</comment>
<sequence length="284" mass="31406">MTAFARESATIGQSLLTVEIRSVNQRYLDCSFKLPDSLRNLEAGLREQATGRLARGKVECLFRVQSQGAGTGPLTVNREQLQQVLAAAAEVTAILPASQPLNPLEVLQFPGVCQASEDSEEVLQATATELFGRALDALVAGRQREGEKLGAMIYSRIAELETETSAVRELMPGLKLQQRERLLARLAELQVDIDNSRLEQELVYLAQKADVDEELDRLQTHAGEVRRTLDKGGPCGRRLDFLMQELHREANTLSSKSIASSSTHSAVQLKVLIEQMREQVQNIE</sequence>
<feature type="domain" description="Endoribonuclease YicC-like C-terminal" evidence="7">
    <location>
        <begin position="168"/>
        <end position="284"/>
    </location>
</feature>
<evidence type="ECO:0000256" key="2">
    <source>
        <dbReference type="ARBA" id="ARBA00022722"/>
    </source>
</evidence>
<protein>
    <submittedName>
        <fullName evidence="8">YicC family protein</fullName>
    </submittedName>
</protein>
<keyword evidence="3" id="KW-0255">Endonuclease</keyword>
<dbReference type="NCBIfam" id="TIGR00255">
    <property type="entry name" value="YicC/YloC family endoribonuclease"/>
    <property type="match status" value="1"/>
</dbReference>
<comment type="cofactor">
    <cofactor evidence="1">
        <name>a divalent metal cation</name>
        <dbReference type="ChEBI" id="CHEBI:60240"/>
    </cofactor>
</comment>
<dbReference type="PANTHER" id="PTHR30636">
    <property type="entry name" value="UPF0701 PROTEIN YICC"/>
    <property type="match status" value="1"/>
</dbReference>
<reference evidence="9" key="1">
    <citation type="submission" date="2017-11" db="EMBL/GenBank/DDBJ databases">
        <title>The draft genome sequence of Chromatocurvus sp. F02.</title>
        <authorList>
            <person name="Du Z.-J."/>
            <person name="Chang Y.-Q."/>
        </authorList>
    </citation>
    <scope>NUCLEOTIDE SEQUENCE [LARGE SCALE GENOMIC DNA]</scope>
    <source>
        <strain evidence="9">F02</strain>
    </source>
</reference>
<gene>
    <name evidence="8" type="ORF">CWI75_03785</name>
</gene>
<dbReference type="EMBL" id="PKLZ01000002">
    <property type="protein sequence ID" value="PLW83487.1"/>
    <property type="molecule type" value="Genomic_DNA"/>
</dbReference>
<evidence type="ECO:0000256" key="5">
    <source>
        <dbReference type="ARBA" id="ARBA00035648"/>
    </source>
</evidence>
<organism evidence="8 9">
    <name type="scientific">Kineobactrum sediminis</name>
    <dbReference type="NCBI Taxonomy" id="1905677"/>
    <lineage>
        <taxon>Bacteria</taxon>
        <taxon>Pseudomonadati</taxon>
        <taxon>Pseudomonadota</taxon>
        <taxon>Gammaproteobacteria</taxon>
        <taxon>Cellvibrionales</taxon>
        <taxon>Halieaceae</taxon>
        <taxon>Kineobactrum</taxon>
    </lineage>
</organism>
<dbReference type="InterPro" id="IPR013551">
    <property type="entry name" value="YicC-like_C"/>
</dbReference>
<dbReference type="Proteomes" id="UP000234845">
    <property type="component" value="Unassembled WGS sequence"/>
</dbReference>
<dbReference type="OrthoDB" id="9771229at2"/>
<keyword evidence="9" id="KW-1185">Reference proteome</keyword>
<dbReference type="GO" id="GO:0004521">
    <property type="term" value="F:RNA endonuclease activity"/>
    <property type="evidence" value="ECO:0007669"/>
    <property type="project" value="InterPro"/>
</dbReference>
<feature type="domain" description="Endoribonuclease YicC-like N-terminal" evidence="6">
    <location>
        <begin position="1"/>
        <end position="149"/>
    </location>
</feature>
<evidence type="ECO:0000256" key="1">
    <source>
        <dbReference type="ARBA" id="ARBA00001968"/>
    </source>
</evidence>
<keyword evidence="2" id="KW-0540">Nuclease</keyword>
<dbReference type="PANTHER" id="PTHR30636:SF3">
    <property type="entry name" value="UPF0701 PROTEIN YICC"/>
    <property type="match status" value="1"/>
</dbReference>
<dbReference type="Pfam" id="PF03755">
    <property type="entry name" value="YicC-like_N"/>
    <property type="match status" value="1"/>
</dbReference>
<evidence type="ECO:0000259" key="6">
    <source>
        <dbReference type="Pfam" id="PF03755"/>
    </source>
</evidence>